<feature type="domain" description="FAD-dependent oxidoreductase 2 FAD-binding" evidence="5">
    <location>
        <begin position="10"/>
        <end position="444"/>
    </location>
</feature>
<gene>
    <name evidence="6" type="ordered locus">BLASA_3424</name>
</gene>
<sequence length="457" mass="48626">MSSPVVDPVDVVVVGAGMAGLCASVAALERGARVLVIEKGPRAGGSMFLSGGLVWTFTDKARLRKELPDGDEALQDLVMDSLGPSLNWLESHGIAVGPEQPFMWYGRGRRVEPPTLTQALVRRVAELGGGVRLRTPMLGLMWEGCLVRGVEVWTPDGSMKIPAGRVVLATGGFQGNAELLARYVTPYADRCYVRSNPWSTGDGLVSAQAAGAALSPWLSTFYGHAVVAPPARFAAEEFWGISQRYGQQAVALNLEGRRFVDESAGTGEEYLNQAVARQPGATAVYLVDRAIAEMSLHGANPPRPAIDRAVGSGGPVLRADTLEAMCDSLQDWGIPATRSLETLRQYNAAIGSGSSDELYPPRHKNRLMLVEPPFTAVQVRPGITFTCGGLATDTDMRVLHRARTNSVLPLVTADASDFLWGYVENLYAAGSDVGGVHNYGYMGGLATALVTGRIAGS</sequence>
<dbReference type="EC" id="1.3.99.1" evidence="6"/>
<dbReference type="RefSeq" id="WP_014377170.1">
    <property type="nucleotide sequence ID" value="NC_016943.1"/>
</dbReference>
<reference evidence="7" key="2">
    <citation type="submission" date="2012-02" db="EMBL/GenBank/DDBJ databases">
        <title>Complete genome sequence of Blastococcus saxobsidens strain DD2.</title>
        <authorList>
            <person name="Genoscope."/>
        </authorList>
    </citation>
    <scope>NUCLEOTIDE SEQUENCE [LARGE SCALE GENOMIC DNA]</scope>
    <source>
        <strain evidence="7">DD2</strain>
    </source>
</reference>
<dbReference type="InterPro" id="IPR003953">
    <property type="entry name" value="FAD-dep_OxRdtase_2_FAD-bd"/>
</dbReference>
<protein>
    <submittedName>
        <fullName evidence="6">Fumarate reductase/succinate dehydrogenase flavoprotein-like protein</fullName>
        <ecNumber evidence="6">1.3.99.1</ecNumber>
    </submittedName>
</protein>
<dbReference type="KEGG" id="bsd:BLASA_3424"/>
<dbReference type="PANTHER" id="PTHR43400:SF7">
    <property type="entry name" value="FAD-DEPENDENT OXIDOREDUCTASE 2 FAD BINDING DOMAIN-CONTAINING PROTEIN"/>
    <property type="match status" value="1"/>
</dbReference>
<organism evidence="6 7">
    <name type="scientific">Blastococcus saxobsidens (strain DD2)</name>
    <dbReference type="NCBI Taxonomy" id="1146883"/>
    <lineage>
        <taxon>Bacteria</taxon>
        <taxon>Bacillati</taxon>
        <taxon>Actinomycetota</taxon>
        <taxon>Actinomycetes</taxon>
        <taxon>Geodermatophilales</taxon>
        <taxon>Geodermatophilaceae</taxon>
        <taxon>Blastococcus</taxon>
    </lineage>
</organism>
<dbReference type="SUPFAM" id="SSF51905">
    <property type="entry name" value="FAD/NAD(P)-binding domain"/>
    <property type="match status" value="1"/>
</dbReference>
<keyword evidence="3" id="KW-0274">FAD</keyword>
<evidence type="ECO:0000313" key="6">
    <source>
        <dbReference type="EMBL" id="CCG04291.1"/>
    </source>
</evidence>
<dbReference type="InterPro" id="IPR036188">
    <property type="entry name" value="FAD/NAD-bd_sf"/>
</dbReference>
<keyword evidence="2" id="KW-0285">Flavoprotein</keyword>
<dbReference type="PRINTS" id="PR00411">
    <property type="entry name" value="PNDRDTASEI"/>
</dbReference>
<evidence type="ECO:0000256" key="4">
    <source>
        <dbReference type="ARBA" id="ARBA00023002"/>
    </source>
</evidence>
<dbReference type="eggNOG" id="COG1053">
    <property type="taxonomic scope" value="Bacteria"/>
</dbReference>
<evidence type="ECO:0000259" key="5">
    <source>
        <dbReference type="Pfam" id="PF00890"/>
    </source>
</evidence>
<proteinExistence type="predicted"/>
<dbReference type="Pfam" id="PF00890">
    <property type="entry name" value="FAD_binding_2"/>
    <property type="match status" value="1"/>
</dbReference>
<dbReference type="EMBL" id="FO117623">
    <property type="protein sequence ID" value="CCG04291.1"/>
    <property type="molecule type" value="Genomic_DNA"/>
</dbReference>
<dbReference type="AlphaFoldDB" id="H6RSY8"/>
<dbReference type="GO" id="GO:0033765">
    <property type="term" value="F:steroid dehydrogenase activity, acting on the CH-CH group of donors"/>
    <property type="evidence" value="ECO:0007669"/>
    <property type="project" value="UniProtKB-ARBA"/>
</dbReference>
<evidence type="ECO:0000313" key="7">
    <source>
        <dbReference type="Proteomes" id="UP000007517"/>
    </source>
</evidence>
<dbReference type="HOGENOM" id="CLU_011398_4_6_11"/>
<dbReference type="Proteomes" id="UP000007517">
    <property type="component" value="Chromosome"/>
</dbReference>
<dbReference type="Gene3D" id="3.90.700.10">
    <property type="entry name" value="Succinate dehydrogenase/fumarate reductase flavoprotein, catalytic domain"/>
    <property type="match status" value="1"/>
</dbReference>
<evidence type="ECO:0000256" key="3">
    <source>
        <dbReference type="ARBA" id="ARBA00022827"/>
    </source>
</evidence>
<evidence type="ECO:0000256" key="1">
    <source>
        <dbReference type="ARBA" id="ARBA00001974"/>
    </source>
</evidence>
<dbReference type="InterPro" id="IPR027477">
    <property type="entry name" value="Succ_DH/fumarate_Rdtase_cat_sf"/>
</dbReference>
<evidence type="ECO:0000256" key="2">
    <source>
        <dbReference type="ARBA" id="ARBA00022630"/>
    </source>
</evidence>
<dbReference type="PANTHER" id="PTHR43400">
    <property type="entry name" value="FUMARATE REDUCTASE"/>
    <property type="match status" value="1"/>
</dbReference>
<keyword evidence="7" id="KW-1185">Reference proteome</keyword>
<reference evidence="6 7" key="1">
    <citation type="journal article" date="2012" name="J. Bacteriol.">
        <title>Genome Sequence of Blastococcus saxobsidens DD2, a Stone-Inhabiting Bacterium.</title>
        <authorList>
            <person name="Chouaia B."/>
            <person name="Crotti E."/>
            <person name="Brusetti L."/>
            <person name="Daffonchio D."/>
            <person name="Essoussi I."/>
            <person name="Nouioui I."/>
            <person name="Sbissi I."/>
            <person name="Ghodhbane-Gtari F."/>
            <person name="Gtari M."/>
            <person name="Vacherie B."/>
            <person name="Barbe V."/>
            <person name="Medigue C."/>
            <person name="Gury J."/>
            <person name="Pujic P."/>
            <person name="Normand P."/>
        </authorList>
    </citation>
    <scope>NUCLEOTIDE SEQUENCE [LARGE SCALE GENOMIC DNA]</scope>
    <source>
        <strain evidence="6 7">DD2</strain>
    </source>
</reference>
<name>H6RSY8_BLASD</name>
<keyword evidence="4 6" id="KW-0560">Oxidoreductase</keyword>
<dbReference type="Gene3D" id="3.50.50.60">
    <property type="entry name" value="FAD/NAD(P)-binding domain"/>
    <property type="match status" value="1"/>
</dbReference>
<dbReference type="InterPro" id="IPR050315">
    <property type="entry name" value="FAD-oxidoreductase_2"/>
</dbReference>
<dbReference type="SUPFAM" id="SSF56425">
    <property type="entry name" value="Succinate dehydrogenase/fumarate reductase flavoprotein, catalytic domain"/>
    <property type="match status" value="1"/>
</dbReference>
<dbReference type="STRING" id="1146883.BLASA_3424"/>
<accession>H6RSY8</accession>
<comment type="cofactor">
    <cofactor evidence="1">
        <name>FAD</name>
        <dbReference type="ChEBI" id="CHEBI:57692"/>
    </cofactor>
</comment>
<dbReference type="OrthoDB" id="9813348at2"/>